<dbReference type="PANTHER" id="PTHR30105">
    <property type="entry name" value="UNCHARACTERIZED YIBQ-RELATED"/>
    <property type="match status" value="1"/>
</dbReference>
<dbReference type="Pfam" id="PF04748">
    <property type="entry name" value="Polysacc_deac_2"/>
    <property type="match status" value="1"/>
</dbReference>
<feature type="region of interest" description="Disordered" evidence="1">
    <location>
        <begin position="89"/>
        <end position="117"/>
    </location>
</feature>
<dbReference type="EMBL" id="CAACVI010000008">
    <property type="protein sequence ID" value="VEN73349.1"/>
    <property type="molecule type" value="Genomic_DNA"/>
</dbReference>
<dbReference type="InterPro" id="IPR011330">
    <property type="entry name" value="Glyco_hydro/deAcase_b/a-brl"/>
</dbReference>
<proteinExistence type="predicted"/>
<dbReference type="InterPro" id="IPR006837">
    <property type="entry name" value="Divergent_DAC"/>
</dbReference>
<dbReference type="CDD" id="cd10936">
    <property type="entry name" value="CE4_DAC2"/>
    <property type="match status" value="1"/>
</dbReference>
<dbReference type="PANTHER" id="PTHR30105:SF2">
    <property type="entry name" value="DIVERGENT POLYSACCHARIDE DEACETYLASE SUPERFAMILY"/>
    <property type="match status" value="1"/>
</dbReference>
<dbReference type="SUPFAM" id="SSF88713">
    <property type="entry name" value="Glycoside hydrolase/deacetylase"/>
    <property type="match status" value="1"/>
</dbReference>
<organism evidence="2">
    <name type="scientific">uncultured Desulfobacteraceae bacterium</name>
    <dbReference type="NCBI Taxonomy" id="218296"/>
    <lineage>
        <taxon>Bacteria</taxon>
        <taxon>Pseudomonadati</taxon>
        <taxon>Thermodesulfobacteriota</taxon>
        <taxon>Desulfobacteria</taxon>
        <taxon>Desulfobacterales</taxon>
        <taxon>Desulfobacteraceae</taxon>
        <taxon>environmental samples</taxon>
    </lineage>
</organism>
<name>A0A484HFS3_9BACT</name>
<dbReference type="AlphaFoldDB" id="A0A484HFS3"/>
<feature type="region of interest" description="Disordered" evidence="1">
    <location>
        <begin position="1"/>
        <end position="36"/>
    </location>
</feature>
<dbReference type="Gene3D" id="3.20.20.370">
    <property type="entry name" value="Glycoside hydrolase/deacetylase"/>
    <property type="match status" value="1"/>
</dbReference>
<evidence type="ECO:0000313" key="2">
    <source>
        <dbReference type="EMBL" id="VEN73349.1"/>
    </source>
</evidence>
<protein>
    <recommendedName>
        <fullName evidence="3">Divergent polysaccharide deacetylase family protein</fullName>
    </recommendedName>
</protein>
<sequence>MPKKKPKGGVKTKKTLSITGKKGAKKKENKKKNKKTWRRRAVLIPAGALVLLAALSALIAGRIWIEKQRTPAKPGSAFHMVKPPFHMIEKDGPGKPLFEEPGPDPGPSPDRGPIQTQRTAADFPRAAIIIDDLGCDAGVARKILELDPSLTLSALPHCPFSVKIIQMAQEKGFETMLHLPMEPDKYPHIDPGPGSLLTSMDPEDLIKKLVSNLDAMPGIKGVNNHMGSKMTARESDMALIFSTLEKRGLFFIDSRTSAHTQCRKAAEVSGVKFAERDVFIDHIQSAYFIQKQLKRFTDLAVRRGKAIGIAHPHALTIDILRRELPAIKKKIKLVSASELTHYVR</sequence>
<evidence type="ECO:0008006" key="3">
    <source>
        <dbReference type="Google" id="ProtNLM"/>
    </source>
</evidence>
<feature type="compositionally biased region" description="Basic residues" evidence="1">
    <location>
        <begin position="1"/>
        <end position="14"/>
    </location>
</feature>
<reference evidence="2" key="1">
    <citation type="submission" date="2019-01" db="EMBL/GenBank/DDBJ databases">
        <authorList>
            <consortium name="Genoscope - CEA"/>
            <person name="William W."/>
        </authorList>
    </citation>
    <scope>NUCLEOTIDE SEQUENCE</scope>
    <source>
        <strain evidence="2">CR-1</strain>
    </source>
</reference>
<evidence type="ECO:0000256" key="1">
    <source>
        <dbReference type="SAM" id="MobiDB-lite"/>
    </source>
</evidence>
<accession>A0A484HFS3</accession>
<dbReference type="GO" id="GO:0005975">
    <property type="term" value="P:carbohydrate metabolic process"/>
    <property type="evidence" value="ECO:0007669"/>
    <property type="project" value="InterPro"/>
</dbReference>
<gene>
    <name evidence="2" type="ORF">EPICR_160011</name>
</gene>
<feature type="compositionally biased region" description="Basic residues" evidence="1">
    <location>
        <begin position="22"/>
        <end position="36"/>
    </location>
</feature>